<reference evidence="1 2" key="1">
    <citation type="submission" date="2019-05" db="EMBL/GenBank/DDBJ databases">
        <title>Identification and Biocontrol Activity Analysis of Biocontrol Strain PF-1 Based on Genome-wide Data.</title>
        <authorList>
            <person name="Qi J."/>
        </authorList>
    </citation>
    <scope>NUCLEOTIDE SEQUENCE [LARGE SCALE GENOMIC DNA]</scope>
    <source>
        <strain evidence="1 2">PF-1</strain>
    </source>
</reference>
<organism evidence="1 2">
    <name type="scientific">Pseudomonas protegens</name>
    <dbReference type="NCBI Taxonomy" id="380021"/>
    <lineage>
        <taxon>Bacteria</taxon>
        <taxon>Pseudomonadati</taxon>
        <taxon>Pseudomonadota</taxon>
        <taxon>Gammaproteobacteria</taxon>
        <taxon>Pseudomonadales</taxon>
        <taxon>Pseudomonadaceae</taxon>
        <taxon>Pseudomonas</taxon>
    </lineage>
</organism>
<dbReference type="EMBL" id="VAVY01000005">
    <property type="protein sequence ID" value="TMM60720.1"/>
    <property type="molecule type" value="Genomic_DNA"/>
</dbReference>
<evidence type="ECO:0000313" key="1">
    <source>
        <dbReference type="EMBL" id="TMM60720.1"/>
    </source>
</evidence>
<sequence>MIRNNAIILVLFLLVGCAPSYSHWTDGMNALVGTKFESHIYSDCSRGCGDSYWSPVNRNEVFDRVLEEGEGRRFYITWIRDCRYSVLVSRDGIIKSWRYEAANTKSCYVF</sequence>
<gene>
    <name evidence="1" type="ORF">FEF10_30205</name>
</gene>
<dbReference type="PROSITE" id="PS51257">
    <property type="entry name" value="PROKAR_LIPOPROTEIN"/>
    <property type="match status" value="1"/>
</dbReference>
<name>A0ABY2VA21_9PSED</name>
<keyword evidence="2" id="KW-1185">Reference proteome</keyword>
<protein>
    <recommendedName>
        <fullName evidence="3">Lipoprotein</fullName>
    </recommendedName>
</protein>
<evidence type="ECO:0000313" key="2">
    <source>
        <dbReference type="Proteomes" id="UP000310095"/>
    </source>
</evidence>
<evidence type="ECO:0008006" key="3">
    <source>
        <dbReference type="Google" id="ProtNLM"/>
    </source>
</evidence>
<proteinExistence type="predicted"/>
<comment type="caution">
    <text evidence="1">The sequence shown here is derived from an EMBL/GenBank/DDBJ whole genome shotgun (WGS) entry which is preliminary data.</text>
</comment>
<accession>A0ABY2VA21</accession>
<dbReference type="Proteomes" id="UP000310095">
    <property type="component" value="Unassembled WGS sequence"/>
</dbReference>